<keyword evidence="2" id="KW-1185">Reference proteome</keyword>
<gene>
    <name evidence="1" type="ORF">EVAR_17557_1</name>
</gene>
<reference evidence="1 2" key="1">
    <citation type="journal article" date="2019" name="Commun. Biol.">
        <title>The bagworm genome reveals a unique fibroin gene that provides high tensile strength.</title>
        <authorList>
            <person name="Kono N."/>
            <person name="Nakamura H."/>
            <person name="Ohtoshi R."/>
            <person name="Tomita M."/>
            <person name="Numata K."/>
            <person name="Arakawa K."/>
        </authorList>
    </citation>
    <scope>NUCLEOTIDE SEQUENCE [LARGE SCALE GENOMIC DNA]</scope>
</reference>
<accession>A0A4C1UCR6</accession>
<evidence type="ECO:0000313" key="1">
    <source>
        <dbReference type="EMBL" id="GBP23920.1"/>
    </source>
</evidence>
<organism evidence="1 2">
    <name type="scientific">Eumeta variegata</name>
    <name type="common">Bagworm moth</name>
    <name type="synonym">Eumeta japonica</name>
    <dbReference type="NCBI Taxonomy" id="151549"/>
    <lineage>
        <taxon>Eukaryota</taxon>
        <taxon>Metazoa</taxon>
        <taxon>Ecdysozoa</taxon>
        <taxon>Arthropoda</taxon>
        <taxon>Hexapoda</taxon>
        <taxon>Insecta</taxon>
        <taxon>Pterygota</taxon>
        <taxon>Neoptera</taxon>
        <taxon>Endopterygota</taxon>
        <taxon>Lepidoptera</taxon>
        <taxon>Glossata</taxon>
        <taxon>Ditrysia</taxon>
        <taxon>Tineoidea</taxon>
        <taxon>Psychidae</taxon>
        <taxon>Oiketicinae</taxon>
        <taxon>Eumeta</taxon>
    </lineage>
</organism>
<name>A0A4C1UCR6_EUMVA</name>
<evidence type="ECO:0000313" key="2">
    <source>
        <dbReference type="Proteomes" id="UP000299102"/>
    </source>
</evidence>
<dbReference type="Proteomes" id="UP000299102">
    <property type="component" value="Unassembled WGS sequence"/>
</dbReference>
<sequence>MVSLRDLMIKPEESVDEAGRLLLEVHDEIRYSRIKTETGIRIRRGTGMRIGSGAGIESSIRIGTYHAEIKNGPRSESKLRRIDIENKVGIESDNRIRINDAARLLEDSLPAERSGSNAHESIPRLLLCTYCHNKDIMSTLCEMKGELVWVATVKLKRYKVNSLTFDKASRSVRLEPVYKTALLRFIPQMIFHQHKITNTESHKKCNTKHIPGVLVYVELAAAGGAGGAGGAGSARCPRRVRPPHRVIALVSMKSGKNITVSREPFIESRTGIIK</sequence>
<protein>
    <submittedName>
        <fullName evidence="1">Uncharacterized protein</fullName>
    </submittedName>
</protein>
<proteinExistence type="predicted"/>
<dbReference type="AlphaFoldDB" id="A0A4C1UCR6"/>
<dbReference type="EMBL" id="BGZK01000155">
    <property type="protein sequence ID" value="GBP23920.1"/>
    <property type="molecule type" value="Genomic_DNA"/>
</dbReference>
<comment type="caution">
    <text evidence="1">The sequence shown here is derived from an EMBL/GenBank/DDBJ whole genome shotgun (WGS) entry which is preliminary data.</text>
</comment>